<sequence>MRDTQCPEEEPGTCEVAHATLGTVFGRLPRRRTPSVRAMEANSDIFRHNPHTRRNKAAAAALAAITLAGCGNTDSWVNAAPAQGWPAPYGDASNSSYTSTAGATDLALRWTRSVKGTLAAGPALSSRGWLVLNAQTPSGCSLMEWENNDNGRQRWCVRLVQGGGFAGPLFDGFDNVYVGQPGAILSFPPTQWTRWRAPVIGMPSTPRILDEGRLLVVTHLGQVVVFDAHRGTVAGSPLDLVDGVDPTDSVRGLSDCAPARPGCPVAGAPAFAASSGMVVIGVWQPGANAAGLVALKYHRGQNPLLTREWASDAVGAGVLASPVLSADGSTVYVNGRDEHLWALNAADGKPKWSVPLHFLAQTPPAVSPGGLIVSGGGPDTRLAAFRDAGDHAQPLWRRDDINPLSSSSLAGDGVGYTVASGAPGPGAAGLSLLVFDSANGHTINSYPLPHATGYPVGVSVGHDRRVVAATSAGQVYSFAPK</sequence>
<accession>A0A7R7GVX6</accession>
<protein>
    <recommendedName>
        <fullName evidence="1">Pyrrolo-quinoline quinone repeat domain-containing protein</fullName>
    </recommendedName>
</protein>
<reference evidence="2 3" key="1">
    <citation type="submission" date="2020-12" db="EMBL/GenBank/DDBJ databases">
        <title>Complete genome sequence of Mycobacterium heckeshornense JCM 15655T, closely related to a pathogenic non-tuberculous mycobacterial species Mycobacterium xenopi.</title>
        <authorList>
            <person name="Yoshida M."/>
            <person name="Fukano H."/>
            <person name="Asakura T."/>
            <person name="Suzuki M."/>
            <person name="Hoshino Y."/>
        </authorList>
    </citation>
    <scope>NUCLEOTIDE SEQUENCE [LARGE SCALE GENOMIC DNA]</scope>
    <source>
        <strain evidence="2 3">JCM 15655</strain>
    </source>
</reference>
<dbReference type="PANTHER" id="PTHR34512:SF30">
    <property type="entry name" value="OUTER MEMBRANE PROTEIN ASSEMBLY FACTOR BAMB"/>
    <property type="match status" value="1"/>
</dbReference>
<evidence type="ECO:0000313" key="3">
    <source>
        <dbReference type="Proteomes" id="UP000595446"/>
    </source>
</evidence>
<gene>
    <name evidence="2" type="ORF">MHEC_35110</name>
</gene>
<keyword evidence="3" id="KW-1185">Reference proteome</keyword>
<dbReference type="Gene3D" id="2.130.10.10">
    <property type="entry name" value="YVTN repeat-like/Quinoprotein amine dehydrogenase"/>
    <property type="match status" value="1"/>
</dbReference>
<dbReference type="InterPro" id="IPR002372">
    <property type="entry name" value="PQQ_rpt_dom"/>
</dbReference>
<dbReference type="InterPro" id="IPR011047">
    <property type="entry name" value="Quinoprotein_ADH-like_sf"/>
</dbReference>
<feature type="domain" description="Pyrrolo-quinoline quinone repeat" evidence="1">
    <location>
        <begin position="309"/>
        <end position="452"/>
    </location>
</feature>
<evidence type="ECO:0000313" key="2">
    <source>
        <dbReference type="EMBL" id="BCO37078.1"/>
    </source>
</evidence>
<name>A0A7R7GVX6_9MYCO</name>
<dbReference type="AlphaFoldDB" id="A0A7R7GVX6"/>
<dbReference type="SUPFAM" id="SSF50998">
    <property type="entry name" value="Quinoprotein alcohol dehydrogenase-like"/>
    <property type="match status" value="1"/>
</dbReference>
<organism evidence="2 3">
    <name type="scientific">Mycobacterium heckeshornense</name>
    <dbReference type="NCBI Taxonomy" id="110505"/>
    <lineage>
        <taxon>Bacteria</taxon>
        <taxon>Bacillati</taxon>
        <taxon>Actinomycetota</taxon>
        <taxon>Actinomycetes</taxon>
        <taxon>Mycobacteriales</taxon>
        <taxon>Mycobacteriaceae</taxon>
        <taxon>Mycobacterium</taxon>
    </lineage>
</organism>
<dbReference type="PANTHER" id="PTHR34512">
    <property type="entry name" value="CELL SURFACE PROTEIN"/>
    <property type="match status" value="1"/>
</dbReference>
<dbReference type="Pfam" id="PF13360">
    <property type="entry name" value="PQQ_2"/>
    <property type="match status" value="1"/>
</dbReference>
<dbReference type="InterPro" id="IPR015943">
    <property type="entry name" value="WD40/YVTN_repeat-like_dom_sf"/>
</dbReference>
<proteinExistence type="predicted"/>
<dbReference type="Proteomes" id="UP000595446">
    <property type="component" value="Chromosome"/>
</dbReference>
<dbReference type="EMBL" id="AP024237">
    <property type="protein sequence ID" value="BCO37078.1"/>
    <property type="molecule type" value="Genomic_DNA"/>
</dbReference>
<evidence type="ECO:0000259" key="1">
    <source>
        <dbReference type="Pfam" id="PF13360"/>
    </source>
</evidence>